<gene>
    <name evidence="1" type="ORF">NX720_21825</name>
</gene>
<accession>A0ABY6GSU1</accession>
<organism evidence="1 2">
    <name type="scientific">Endozoicomonas euniceicola</name>
    <dbReference type="NCBI Taxonomy" id="1234143"/>
    <lineage>
        <taxon>Bacteria</taxon>
        <taxon>Pseudomonadati</taxon>
        <taxon>Pseudomonadota</taxon>
        <taxon>Gammaproteobacteria</taxon>
        <taxon>Oceanospirillales</taxon>
        <taxon>Endozoicomonadaceae</taxon>
        <taxon>Endozoicomonas</taxon>
    </lineage>
</organism>
<dbReference type="Pfam" id="PF05107">
    <property type="entry name" value="Cas_Cas7"/>
    <property type="match status" value="1"/>
</dbReference>
<protein>
    <submittedName>
        <fullName evidence="1">CRISPR-associated protein</fullName>
    </submittedName>
</protein>
<evidence type="ECO:0000313" key="1">
    <source>
        <dbReference type="EMBL" id="UYM15459.1"/>
    </source>
</evidence>
<dbReference type="InterPro" id="IPR006482">
    <property type="entry name" value="Cas7_Csh2/Csh2"/>
</dbReference>
<dbReference type="Proteomes" id="UP001163255">
    <property type="component" value="Chromosome"/>
</dbReference>
<reference evidence="1" key="1">
    <citation type="submission" date="2022-10" db="EMBL/GenBank/DDBJ databases">
        <title>Completed Genome Sequence of two octocoral isolated bacterium, Endozoicomonas euniceicola EF212T and Endozoicomonas gorgoniicola PS125T.</title>
        <authorList>
            <person name="Chiou Y.-J."/>
            <person name="Chen Y.-H."/>
        </authorList>
    </citation>
    <scope>NUCLEOTIDE SEQUENCE</scope>
    <source>
        <strain evidence="1">EF212</strain>
    </source>
</reference>
<evidence type="ECO:0000313" key="2">
    <source>
        <dbReference type="Proteomes" id="UP001163255"/>
    </source>
</evidence>
<dbReference type="RefSeq" id="WP_262597485.1">
    <property type="nucleotide sequence ID" value="NZ_CP103300.1"/>
</dbReference>
<dbReference type="NCBIfam" id="TIGR01595">
    <property type="entry name" value="cas_CT1132"/>
    <property type="match status" value="1"/>
</dbReference>
<proteinExistence type="predicted"/>
<keyword evidence="2" id="KW-1185">Reference proteome</keyword>
<sequence length="321" mass="36311">MHTTASSVLQESYDIFFVFDVCWGNINGDPDMAGAPRYHPETMKAVVSSVRQKRSIRNYISGPTVDDPLSIYFQNGSVLNNLHQEVYEDLGYTLPEKNEKVPDPIQESIAQKLCIEKADIRMMGAALGASRFPAKSIRGPVQLFWLSSINTVRIINNSITRCCVTTEEDELKAQTIGKNSKLNYALFLGICTISKHDAAVTGMMYKDLDMIFEALDMMFEYERSEMRGLVTTQGVVAFKHQNGRRNRYAKLQDMKDRVCITSLHEPPETFKHYSVIVDARDLPDSVSLIRSDFPVKYWHGLYSPFSSLRAAKNAENPVQTT</sequence>
<name>A0ABY6GSU1_9GAMM</name>
<dbReference type="EMBL" id="CP103300">
    <property type="protein sequence ID" value="UYM15459.1"/>
    <property type="molecule type" value="Genomic_DNA"/>
</dbReference>